<evidence type="ECO:0000259" key="1">
    <source>
        <dbReference type="Pfam" id="PF00497"/>
    </source>
</evidence>
<dbReference type="EMBL" id="AJYQ02000119">
    <property type="protein sequence ID" value="OEE31914.1"/>
    <property type="molecule type" value="Genomic_DNA"/>
</dbReference>
<gene>
    <name evidence="2" type="ORF">A1QO_12295</name>
</gene>
<reference evidence="2 3" key="1">
    <citation type="journal article" date="2012" name="Science">
        <title>Ecological populations of bacteria act as socially cohesive units of antibiotic production and resistance.</title>
        <authorList>
            <person name="Cordero O.X."/>
            <person name="Wildschutte H."/>
            <person name="Kirkup B."/>
            <person name="Proehl S."/>
            <person name="Ngo L."/>
            <person name="Hussain F."/>
            <person name="Le Roux F."/>
            <person name="Mincer T."/>
            <person name="Polz M.F."/>
        </authorList>
    </citation>
    <scope>NUCLEOTIDE SEQUENCE [LARGE SCALE GENOMIC DNA]</scope>
    <source>
        <strain evidence="2 3">ZF-129</strain>
    </source>
</reference>
<dbReference type="PANTHER" id="PTHR38834:SF3">
    <property type="entry name" value="SOLUTE-BINDING PROTEIN FAMILY 3_N-TERMINAL DOMAIN-CONTAINING PROTEIN"/>
    <property type="match status" value="1"/>
</dbReference>
<comment type="caution">
    <text evidence="2">The sequence shown here is derived from an EMBL/GenBank/DDBJ whole genome shotgun (WGS) entry which is preliminary data.</text>
</comment>
<dbReference type="InterPro" id="IPR001638">
    <property type="entry name" value="Solute-binding_3/MltF_N"/>
</dbReference>
<feature type="domain" description="Solute-binding protein family 3/N-terminal" evidence="1">
    <location>
        <begin position="3"/>
        <end position="195"/>
    </location>
</feature>
<dbReference type="SUPFAM" id="SSF53850">
    <property type="entry name" value="Periplasmic binding protein-like II"/>
    <property type="match status" value="1"/>
</dbReference>
<dbReference type="Proteomes" id="UP000094741">
    <property type="component" value="Unassembled WGS sequence"/>
</dbReference>
<dbReference type="PANTHER" id="PTHR38834">
    <property type="entry name" value="PERIPLASMIC SUBSTRATE BINDING PROTEIN FAMILY 3"/>
    <property type="match status" value="1"/>
</dbReference>
<sequence>MAFEIVDWLLEDLNIDSEIEVLPWNRGMSLTQSKENHVLFSVARTKEREKWFKWVGPFYSDKVSLYQLNGQPPRDKESIKENDVVVVSKGYPEEQILRDEGYQNIVLSDNSGFALQMLIKRRGDYFPIGHAALPCLLSKNNLAATTLRATDVVLLTSHLYLAMSPNTSNEEVARWQRALDDIKRTERYQDIIENHARHCQ</sequence>
<organism evidence="2 3">
    <name type="scientific">Vibrio genomosp. F10 str. ZF-129</name>
    <dbReference type="NCBI Taxonomy" id="1187848"/>
    <lineage>
        <taxon>Bacteria</taxon>
        <taxon>Pseudomonadati</taxon>
        <taxon>Pseudomonadota</taxon>
        <taxon>Gammaproteobacteria</taxon>
        <taxon>Vibrionales</taxon>
        <taxon>Vibrionaceae</taxon>
        <taxon>Vibrio</taxon>
    </lineage>
</organism>
<dbReference type="eggNOG" id="COG0834">
    <property type="taxonomic scope" value="Bacteria"/>
</dbReference>
<dbReference type="AlphaFoldDB" id="A0A1E5BC24"/>
<evidence type="ECO:0000313" key="2">
    <source>
        <dbReference type="EMBL" id="OEE31914.1"/>
    </source>
</evidence>
<dbReference type="Gene3D" id="3.40.190.10">
    <property type="entry name" value="Periplasmic binding protein-like II"/>
    <property type="match status" value="2"/>
</dbReference>
<protein>
    <recommendedName>
        <fullName evidence="1">Solute-binding protein family 3/N-terminal domain-containing protein</fullName>
    </recommendedName>
</protein>
<name>A0A1E5BC24_9VIBR</name>
<proteinExistence type="predicted"/>
<dbReference type="STRING" id="1187848.A1QO_12295"/>
<evidence type="ECO:0000313" key="3">
    <source>
        <dbReference type="Proteomes" id="UP000094741"/>
    </source>
</evidence>
<dbReference type="Pfam" id="PF00497">
    <property type="entry name" value="SBP_bac_3"/>
    <property type="match status" value="1"/>
</dbReference>
<accession>A0A1E5BC24</accession>